<evidence type="ECO:0000256" key="7">
    <source>
        <dbReference type="ARBA" id="ARBA00023077"/>
    </source>
</evidence>
<feature type="domain" description="TonB-dependent receptor-like beta-barrel" evidence="14">
    <location>
        <begin position="263"/>
        <end position="602"/>
    </location>
</feature>
<evidence type="ECO:0000313" key="16">
    <source>
        <dbReference type="EMBL" id="NDK37795.1"/>
    </source>
</evidence>
<keyword evidence="7 12" id="KW-0798">TonB box</keyword>
<evidence type="ECO:0000259" key="15">
    <source>
        <dbReference type="Pfam" id="PF07715"/>
    </source>
</evidence>
<dbReference type="Proteomes" id="UP001429354">
    <property type="component" value="Unassembled WGS sequence"/>
</dbReference>
<keyword evidence="8" id="KW-0626">Porin</keyword>
<dbReference type="EMBL" id="QOVG01000002">
    <property type="protein sequence ID" value="NDK37795.1"/>
    <property type="molecule type" value="Genomic_DNA"/>
</dbReference>
<keyword evidence="17" id="KW-1185">Reference proteome</keyword>
<name>A0ABX0AB60_9GAMM</name>
<evidence type="ECO:0000256" key="12">
    <source>
        <dbReference type="RuleBase" id="RU003357"/>
    </source>
</evidence>
<keyword evidence="10 11" id="KW-0998">Cell outer membrane</keyword>
<dbReference type="InterPro" id="IPR010101">
    <property type="entry name" value="B12_transptr_BtuB"/>
</dbReference>
<dbReference type="PANTHER" id="PTHR30069">
    <property type="entry name" value="TONB-DEPENDENT OUTER MEMBRANE RECEPTOR"/>
    <property type="match status" value="1"/>
</dbReference>
<dbReference type="InterPro" id="IPR000531">
    <property type="entry name" value="Beta-barrel_TonB"/>
</dbReference>
<evidence type="ECO:0000256" key="4">
    <source>
        <dbReference type="ARBA" id="ARBA00022692"/>
    </source>
</evidence>
<keyword evidence="16" id="KW-0675">Receptor</keyword>
<dbReference type="Pfam" id="PF00593">
    <property type="entry name" value="TonB_dep_Rec_b-barrel"/>
    <property type="match status" value="1"/>
</dbReference>
<evidence type="ECO:0000256" key="11">
    <source>
        <dbReference type="PROSITE-ProRule" id="PRU01360"/>
    </source>
</evidence>
<keyword evidence="5 13" id="KW-0732">Signal</keyword>
<dbReference type="InterPro" id="IPR012910">
    <property type="entry name" value="Plug_dom"/>
</dbReference>
<dbReference type="NCBIfam" id="TIGR01779">
    <property type="entry name" value="TonB-B12"/>
    <property type="match status" value="1"/>
</dbReference>
<proteinExistence type="inferred from homology"/>
<evidence type="ECO:0000256" key="10">
    <source>
        <dbReference type="ARBA" id="ARBA00023237"/>
    </source>
</evidence>
<dbReference type="Gene3D" id="2.170.130.10">
    <property type="entry name" value="TonB-dependent receptor, plug domain"/>
    <property type="match status" value="1"/>
</dbReference>
<evidence type="ECO:0000256" key="13">
    <source>
        <dbReference type="SAM" id="SignalP"/>
    </source>
</evidence>
<dbReference type="PROSITE" id="PS52016">
    <property type="entry name" value="TONB_DEPENDENT_REC_3"/>
    <property type="match status" value="1"/>
</dbReference>
<keyword evidence="9 11" id="KW-0472">Membrane</keyword>
<dbReference type="InterPro" id="IPR039426">
    <property type="entry name" value="TonB-dep_rcpt-like"/>
</dbReference>
<keyword evidence="6" id="KW-0406">Ion transport</keyword>
<dbReference type="RefSeq" id="WP_162348373.1">
    <property type="nucleotide sequence ID" value="NZ_QOVG01000002.1"/>
</dbReference>
<dbReference type="InterPro" id="IPR037066">
    <property type="entry name" value="Plug_dom_sf"/>
</dbReference>
<evidence type="ECO:0000256" key="1">
    <source>
        <dbReference type="ARBA" id="ARBA00004571"/>
    </source>
</evidence>
<accession>A0ABX0AB60</accession>
<dbReference type="Gene3D" id="2.40.170.20">
    <property type="entry name" value="TonB-dependent receptor, beta-barrel domain"/>
    <property type="match status" value="1"/>
</dbReference>
<comment type="caution">
    <text evidence="16">The sequence shown here is derived from an EMBL/GenBank/DDBJ whole genome shotgun (WGS) entry which is preliminary data.</text>
</comment>
<dbReference type="SUPFAM" id="SSF56935">
    <property type="entry name" value="Porins"/>
    <property type="match status" value="1"/>
</dbReference>
<dbReference type="Pfam" id="PF07715">
    <property type="entry name" value="Plug"/>
    <property type="match status" value="1"/>
</dbReference>
<feature type="chain" id="PRO_5046245955" evidence="13">
    <location>
        <begin position="29"/>
        <end position="630"/>
    </location>
</feature>
<feature type="domain" description="TonB-dependent receptor plug" evidence="15">
    <location>
        <begin position="52"/>
        <end position="157"/>
    </location>
</feature>
<reference evidence="16 17" key="1">
    <citation type="submission" date="2018-07" db="EMBL/GenBank/DDBJ databases">
        <title>Whole genome Sequencing of Pseudoxanthomonas gei KCTC 32298 (T).</title>
        <authorList>
            <person name="Kumar S."/>
            <person name="Bansal K."/>
            <person name="Kaur A."/>
            <person name="Patil P."/>
            <person name="Sharma S."/>
            <person name="Patil P.B."/>
        </authorList>
    </citation>
    <scope>NUCLEOTIDE SEQUENCE [LARGE SCALE GENOMIC DNA]</scope>
    <source>
        <strain evidence="16 17">KCTC 32298</strain>
    </source>
</reference>
<evidence type="ECO:0000256" key="2">
    <source>
        <dbReference type="ARBA" id="ARBA00022448"/>
    </source>
</evidence>
<dbReference type="InterPro" id="IPR036942">
    <property type="entry name" value="Beta-barrel_TonB_sf"/>
</dbReference>
<evidence type="ECO:0000256" key="5">
    <source>
        <dbReference type="ARBA" id="ARBA00022729"/>
    </source>
</evidence>
<evidence type="ECO:0000256" key="6">
    <source>
        <dbReference type="ARBA" id="ARBA00023065"/>
    </source>
</evidence>
<keyword evidence="3 11" id="KW-1134">Transmembrane beta strand</keyword>
<evidence type="ECO:0000256" key="9">
    <source>
        <dbReference type="ARBA" id="ARBA00023136"/>
    </source>
</evidence>
<protein>
    <submittedName>
        <fullName evidence="16">TonB-dependent vitamin B12 receptor</fullName>
    </submittedName>
</protein>
<gene>
    <name evidence="16" type="primary">btuB</name>
    <name evidence="16" type="ORF">DT603_02950</name>
</gene>
<evidence type="ECO:0000256" key="8">
    <source>
        <dbReference type="ARBA" id="ARBA00023114"/>
    </source>
</evidence>
<feature type="signal peptide" evidence="13">
    <location>
        <begin position="1"/>
        <end position="28"/>
    </location>
</feature>
<comment type="subcellular location">
    <subcellularLocation>
        <location evidence="1 11">Cell outer membrane</location>
        <topology evidence="1 11">Multi-pass membrane protein</topology>
    </subcellularLocation>
</comment>
<evidence type="ECO:0000259" key="14">
    <source>
        <dbReference type="Pfam" id="PF00593"/>
    </source>
</evidence>
<dbReference type="PANTHER" id="PTHR30069:SF53">
    <property type="entry name" value="COLICIN I RECEPTOR-RELATED"/>
    <property type="match status" value="1"/>
</dbReference>
<comment type="similarity">
    <text evidence="11 12">Belongs to the TonB-dependent receptor family.</text>
</comment>
<evidence type="ECO:0000256" key="3">
    <source>
        <dbReference type="ARBA" id="ARBA00022452"/>
    </source>
</evidence>
<organism evidence="16 17">
    <name type="scientific">Pseudoxanthomonas gei</name>
    <dbReference type="NCBI Taxonomy" id="1383030"/>
    <lineage>
        <taxon>Bacteria</taxon>
        <taxon>Pseudomonadati</taxon>
        <taxon>Pseudomonadota</taxon>
        <taxon>Gammaproteobacteria</taxon>
        <taxon>Lysobacterales</taxon>
        <taxon>Lysobacteraceae</taxon>
        <taxon>Pseudoxanthomonas</taxon>
    </lineage>
</organism>
<evidence type="ECO:0000313" key="17">
    <source>
        <dbReference type="Proteomes" id="UP001429354"/>
    </source>
</evidence>
<dbReference type="CDD" id="cd01347">
    <property type="entry name" value="ligand_gated_channel"/>
    <property type="match status" value="1"/>
</dbReference>
<keyword evidence="4 11" id="KW-0812">Transmembrane</keyword>
<sequence>MQHRSSVAPSSHLLALAIALGLPSMAQAEIAADATDLDKVVVTGTRTEVAIEDSLVPAQVIDREEIERTQARSLPELLRGRAGINLSNQGGPGKLTSVFMRGADSEHVLVLVDGVRIGSATAGLASFQDLPVDQIERIEIIRGPRSSLYGSEAIGGVIQIFTRKGGIGFAPHFRIGAGSHNLREASAGFSNRGERGWISAEGAYNRTDGINACRGSGTLFQGCYTDEPDLDGYRNVSVSLRAGMDLTDALTVEGHFLNAEADNEYDSSSFGGNEAENLQRVAGGKLTWTASERVKLALQAGRADDQSDAYYRTGATRSFVNTFETRRDTAALQGDFTLTDAQVLTAGADWQQDQITSSTGFMVTERSNNAAYLEYQGRFGVHQLQASVRHDDNEQFGGHATYGAGWGMSFGKGFRLNASYGTGFKAPSFNDLYYPGSESPGLQPEQSRSFNLGITQYVDDWNWTFNVFETRIDDLIVFVYPPPDYLGIGTNLDEARIRGAEFTVGFKLAGFDVATQLSHIDPRNHSAGYDDKLLARRARNTARIDLDRSFGDFRVGLTGNGASHRYDDLANMTRLAGYGTLDLRLEYAFHPDWTLQARATNVFDRQYETIAWYNQPGREYGLSLRYQPGP</sequence>
<keyword evidence="2 11" id="KW-0813">Transport</keyword>